<dbReference type="PANTHER" id="PTHR12215:SF10">
    <property type="entry name" value="L-AMINOADIPATE-SEMIALDEHYDE DEHYDROGENASE-PHOSPHOPANTETHEINYL TRANSFERASE"/>
    <property type="match status" value="1"/>
</dbReference>
<feature type="domain" description="4'-phosphopantetheinyl transferase" evidence="3">
    <location>
        <begin position="113"/>
        <end position="205"/>
    </location>
</feature>
<evidence type="ECO:0000256" key="1">
    <source>
        <dbReference type="ARBA" id="ARBA00010990"/>
    </source>
</evidence>
<keyword evidence="5" id="KW-1185">Reference proteome</keyword>
<dbReference type="GO" id="GO:0016740">
    <property type="term" value="F:transferase activity"/>
    <property type="evidence" value="ECO:0007669"/>
    <property type="project" value="UniProtKB-KW"/>
</dbReference>
<proteinExistence type="inferred from homology"/>
<dbReference type="PANTHER" id="PTHR12215">
    <property type="entry name" value="PHOSPHOPANTETHEINE TRANSFERASE"/>
    <property type="match status" value="1"/>
</dbReference>
<evidence type="ECO:0000259" key="3">
    <source>
        <dbReference type="Pfam" id="PF01648"/>
    </source>
</evidence>
<sequence>MKELDTSQIRNYPQDVIFGEADIKEHLSLDILSKEELKEYDTFKNTKRRAEFISARKLFRFLLCQMDINPEQVLLQKDKEGKPYAMWNEKHIFVSFSHSPEKVYCAISKKLDIGLDVEPLSRDISQSVLKRITSDAERSVVSTLKPVQVWTIKEAVVKFLGTGLRTNLNELKIVKNQSSQISVKFYNDKYIEICSFRQSDHQIALAYQSKHI</sequence>
<keyword evidence="2 4" id="KW-0808">Transferase</keyword>
<name>A0ABW5JL86_9BACT</name>
<dbReference type="InterPro" id="IPR008278">
    <property type="entry name" value="4-PPantetheinyl_Trfase_dom"/>
</dbReference>
<reference evidence="5" key="1">
    <citation type="journal article" date="2019" name="Int. J. Syst. Evol. Microbiol.">
        <title>The Global Catalogue of Microorganisms (GCM) 10K type strain sequencing project: providing services to taxonomists for standard genome sequencing and annotation.</title>
        <authorList>
            <consortium name="The Broad Institute Genomics Platform"/>
            <consortium name="The Broad Institute Genome Sequencing Center for Infectious Disease"/>
            <person name="Wu L."/>
            <person name="Ma J."/>
        </authorList>
    </citation>
    <scope>NUCLEOTIDE SEQUENCE [LARGE SCALE GENOMIC DNA]</scope>
    <source>
        <strain evidence="5">KCTC 52042</strain>
    </source>
</reference>
<gene>
    <name evidence="4" type="ORF">ACFSVN_06895</name>
</gene>
<evidence type="ECO:0000313" key="5">
    <source>
        <dbReference type="Proteomes" id="UP001597460"/>
    </source>
</evidence>
<dbReference type="SUPFAM" id="SSF56214">
    <property type="entry name" value="4'-phosphopantetheinyl transferase"/>
    <property type="match status" value="2"/>
</dbReference>
<dbReference type="InterPro" id="IPR050559">
    <property type="entry name" value="P-Pant_transferase_sf"/>
</dbReference>
<dbReference type="InterPro" id="IPR037143">
    <property type="entry name" value="4-PPantetheinyl_Trfase_dom_sf"/>
</dbReference>
<dbReference type="Gene3D" id="3.90.470.20">
    <property type="entry name" value="4'-phosphopantetheinyl transferase domain"/>
    <property type="match status" value="2"/>
</dbReference>
<comment type="caution">
    <text evidence="4">The sequence shown here is derived from an EMBL/GenBank/DDBJ whole genome shotgun (WGS) entry which is preliminary data.</text>
</comment>
<evidence type="ECO:0000313" key="4">
    <source>
        <dbReference type="EMBL" id="MFD2532167.1"/>
    </source>
</evidence>
<dbReference type="Proteomes" id="UP001597460">
    <property type="component" value="Unassembled WGS sequence"/>
</dbReference>
<protein>
    <submittedName>
        <fullName evidence="4">4'-phosphopantetheinyl transferase family protein</fullName>
    </submittedName>
</protein>
<dbReference type="Pfam" id="PF01648">
    <property type="entry name" value="ACPS"/>
    <property type="match status" value="1"/>
</dbReference>
<evidence type="ECO:0000256" key="2">
    <source>
        <dbReference type="ARBA" id="ARBA00022679"/>
    </source>
</evidence>
<dbReference type="EMBL" id="JBHULI010000024">
    <property type="protein sequence ID" value="MFD2532167.1"/>
    <property type="molecule type" value="Genomic_DNA"/>
</dbReference>
<dbReference type="RefSeq" id="WP_390302306.1">
    <property type="nucleotide sequence ID" value="NZ_JBHULI010000024.1"/>
</dbReference>
<organism evidence="4 5">
    <name type="scientific">Gracilimonas halophila</name>
    <dbReference type="NCBI Taxonomy" id="1834464"/>
    <lineage>
        <taxon>Bacteria</taxon>
        <taxon>Pseudomonadati</taxon>
        <taxon>Balneolota</taxon>
        <taxon>Balneolia</taxon>
        <taxon>Balneolales</taxon>
        <taxon>Balneolaceae</taxon>
        <taxon>Gracilimonas</taxon>
    </lineage>
</organism>
<accession>A0ABW5JL86</accession>
<comment type="similarity">
    <text evidence="1">Belongs to the P-Pant transferase superfamily. Gsp/Sfp/HetI/AcpT family.</text>
</comment>